<proteinExistence type="predicted"/>
<gene>
    <name evidence="1" type="ORF">UFOVP101_36</name>
    <name evidence="2" type="ORF">UFOVP270_20</name>
</gene>
<reference evidence="2" key="1">
    <citation type="submission" date="2020-04" db="EMBL/GenBank/DDBJ databases">
        <authorList>
            <person name="Chiriac C."/>
            <person name="Salcher M."/>
            <person name="Ghai R."/>
            <person name="Kavagutti S V."/>
        </authorList>
    </citation>
    <scope>NUCLEOTIDE SEQUENCE</scope>
</reference>
<evidence type="ECO:0000313" key="1">
    <source>
        <dbReference type="EMBL" id="CAB4128413.1"/>
    </source>
</evidence>
<evidence type="ECO:0000313" key="2">
    <source>
        <dbReference type="EMBL" id="CAB4134130.1"/>
    </source>
</evidence>
<dbReference type="EMBL" id="LR796285">
    <property type="protein sequence ID" value="CAB4134130.1"/>
    <property type="molecule type" value="Genomic_DNA"/>
</dbReference>
<dbReference type="EMBL" id="LR796232">
    <property type="protein sequence ID" value="CAB4128413.1"/>
    <property type="molecule type" value="Genomic_DNA"/>
</dbReference>
<protein>
    <submittedName>
        <fullName evidence="2">Uncharacterized protein</fullName>
    </submittedName>
</protein>
<accession>A0A6J5LMB1</accession>
<organism evidence="2">
    <name type="scientific">uncultured Caudovirales phage</name>
    <dbReference type="NCBI Taxonomy" id="2100421"/>
    <lineage>
        <taxon>Viruses</taxon>
        <taxon>Duplodnaviria</taxon>
        <taxon>Heunggongvirae</taxon>
        <taxon>Uroviricota</taxon>
        <taxon>Caudoviricetes</taxon>
        <taxon>Peduoviridae</taxon>
        <taxon>Maltschvirus</taxon>
        <taxon>Maltschvirus maltsch</taxon>
    </lineage>
</organism>
<name>A0A6J5LMB1_9CAUD</name>
<sequence length="399" mass="39465">MPILSFNINQAGQGGVFPSIIYIQTNDTVAQVTAVGYLDHLVAEGVPLQDGMMAEISTKPSHNSAEVDTYWLQVEFASGHWTLIFPSDGPGSVVLPTIANHIATYTNTLGQLSEDPATAISGGNIQAGLSGTAGHFASFPATATTGQLDFTAVSNSGNFTVTLSNASHGQATTYSIPDVGNAAGRVLAAATATPFTANHILTASGTGGVVAEDANPAINGGSIQAGLSGTAGTLVSFPATAATGSLIVAAASNSGNTNVTISNSSHGQATAYHIADVANASGALLNAAGATPFISGHLLQASGTAGVVSDSGVATSALQLNTSIKAQTTGNIGGAGAGPLTISQAACTSSSVILCSVKSSSNPCYVITIVPGSGSFTVTMSADPGASLIMDYVLFVAAQ</sequence>